<dbReference type="EMBL" id="RCMI01000706">
    <property type="protein sequence ID" value="KAG2900179.1"/>
    <property type="molecule type" value="Genomic_DNA"/>
</dbReference>
<reference evidence="2" key="1">
    <citation type="submission" date="2018-10" db="EMBL/GenBank/DDBJ databases">
        <title>Effector identification in a new, highly contiguous assembly of the strawberry crown rot pathogen Phytophthora cactorum.</title>
        <authorList>
            <person name="Armitage A.D."/>
            <person name="Nellist C.F."/>
            <person name="Bates H."/>
            <person name="Vickerstaff R.J."/>
            <person name="Harrison R.J."/>
        </authorList>
    </citation>
    <scope>NUCLEOTIDE SEQUENCE</scope>
    <source>
        <strain evidence="2">4032</strain>
        <strain evidence="3">4040</strain>
        <strain evidence="4">P421</strain>
    </source>
</reference>
<proteinExistence type="predicted"/>
<evidence type="ECO:0000313" key="3">
    <source>
        <dbReference type="EMBL" id="KAG2936579.1"/>
    </source>
</evidence>
<accession>A0A8T1BD67</accession>
<dbReference type="Proteomes" id="UP000774804">
    <property type="component" value="Unassembled WGS sequence"/>
</dbReference>
<comment type="caution">
    <text evidence="2">The sequence shown here is derived from an EMBL/GenBank/DDBJ whole genome shotgun (WGS) entry which is preliminary data.</text>
</comment>
<evidence type="ECO:0000313" key="2">
    <source>
        <dbReference type="EMBL" id="KAG2900179.1"/>
    </source>
</evidence>
<dbReference type="Proteomes" id="UP000736787">
    <property type="component" value="Unassembled WGS sequence"/>
</dbReference>
<name>A0A8T1BD67_9STRA</name>
<gene>
    <name evidence="2" type="ORF">PC115_g16312</name>
    <name evidence="3" type="ORF">PC117_g11992</name>
    <name evidence="4" type="ORF">PC129_g19341</name>
</gene>
<dbReference type="Proteomes" id="UP000760860">
    <property type="component" value="Unassembled WGS sequence"/>
</dbReference>
<feature type="region of interest" description="Disordered" evidence="1">
    <location>
        <begin position="1"/>
        <end position="20"/>
    </location>
</feature>
<dbReference type="AlphaFoldDB" id="A0A8T1BD67"/>
<evidence type="ECO:0000313" key="5">
    <source>
        <dbReference type="Proteomes" id="UP000774804"/>
    </source>
</evidence>
<dbReference type="EMBL" id="RCMK01000321">
    <property type="protein sequence ID" value="KAG2936579.1"/>
    <property type="molecule type" value="Genomic_DNA"/>
</dbReference>
<sequence length="36" mass="3810">MAPVLASKPETATTCTPVTEIAQREGGEWIDSLGYS</sequence>
<organism evidence="2 5">
    <name type="scientific">Phytophthora cactorum</name>
    <dbReference type="NCBI Taxonomy" id="29920"/>
    <lineage>
        <taxon>Eukaryota</taxon>
        <taxon>Sar</taxon>
        <taxon>Stramenopiles</taxon>
        <taxon>Oomycota</taxon>
        <taxon>Peronosporomycetes</taxon>
        <taxon>Peronosporales</taxon>
        <taxon>Peronosporaceae</taxon>
        <taxon>Phytophthora</taxon>
    </lineage>
</organism>
<evidence type="ECO:0000256" key="1">
    <source>
        <dbReference type="SAM" id="MobiDB-lite"/>
    </source>
</evidence>
<dbReference type="EMBL" id="RCMV01001230">
    <property type="protein sequence ID" value="KAG3209649.1"/>
    <property type="molecule type" value="Genomic_DNA"/>
</dbReference>
<protein>
    <submittedName>
        <fullName evidence="2">Uncharacterized protein</fullName>
    </submittedName>
</protein>
<evidence type="ECO:0000313" key="4">
    <source>
        <dbReference type="EMBL" id="KAG3209649.1"/>
    </source>
</evidence>